<dbReference type="GO" id="GO:0016787">
    <property type="term" value="F:hydrolase activity"/>
    <property type="evidence" value="ECO:0007669"/>
    <property type="project" value="UniProtKB-KW"/>
</dbReference>
<dbReference type="InterPro" id="IPR050266">
    <property type="entry name" value="AB_hydrolase_sf"/>
</dbReference>
<evidence type="ECO:0000313" key="4">
    <source>
        <dbReference type="Proteomes" id="UP000700596"/>
    </source>
</evidence>
<protein>
    <submittedName>
        <fullName evidence="3">Alpha/Beta hydrolase protein</fullName>
    </submittedName>
</protein>
<dbReference type="AlphaFoldDB" id="A0A9P9I627"/>
<dbReference type="EMBL" id="JAGMWT010000034">
    <property type="protein sequence ID" value="KAH7109111.1"/>
    <property type="molecule type" value="Genomic_DNA"/>
</dbReference>
<accession>A0A9P9I627</accession>
<sequence length="284" mass="30112">MTVIVPTSEFFTTSSGTKLHFLQVGPRHGTLLLCLHGLGGSSSTFLPLLTHLPPTYHTILIDFPGFGSTPTPPSTQTLSIASHVADLDDLIAHLQGPSKDNVVIVGHSLGAIVGLHYAASNPENIAGVALLGAGRAAGHIPAVRQRMLDLANSVRNNGIGHAANIAAISNFYENSPDRIVSAEAREEVRKAVTASDPEGYARTCEAVVDLGHRDPEYGNILAPVVYVAGDKDGISPIERSNDLSKLMGGKSWVEVVRSGHQPILEDLMGVRRAIDGLFEVVEKL</sequence>
<reference evidence="3" key="1">
    <citation type="journal article" date="2021" name="Nat. Commun.">
        <title>Genetic determinants of endophytism in the Arabidopsis root mycobiome.</title>
        <authorList>
            <person name="Mesny F."/>
            <person name="Miyauchi S."/>
            <person name="Thiergart T."/>
            <person name="Pickel B."/>
            <person name="Atanasova L."/>
            <person name="Karlsson M."/>
            <person name="Huettel B."/>
            <person name="Barry K.W."/>
            <person name="Haridas S."/>
            <person name="Chen C."/>
            <person name="Bauer D."/>
            <person name="Andreopoulos W."/>
            <person name="Pangilinan J."/>
            <person name="LaButti K."/>
            <person name="Riley R."/>
            <person name="Lipzen A."/>
            <person name="Clum A."/>
            <person name="Drula E."/>
            <person name="Henrissat B."/>
            <person name="Kohler A."/>
            <person name="Grigoriev I.V."/>
            <person name="Martin F.M."/>
            <person name="Hacquard S."/>
        </authorList>
    </citation>
    <scope>NUCLEOTIDE SEQUENCE</scope>
    <source>
        <strain evidence="3">MPI-CAGE-CH-0243</strain>
    </source>
</reference>
<evidence type="ECO:0000313" key="3">
    <source>
        <dbReference type="EMBL" id="KAH7109111.1"/>
    </source>
</evidence>
<dbReference type="Gene3D" id="3.40.50.1820">
    <property type="entry name" value="alpha/beta hydrolase"/>
    <property type="match status" value="1"/>
</dbReference>
<comment type="caution">
    <text evidence="3">The sequence shown here is derived from an EMBL/GenBank/DDBJ whole genome shotgun (WGS) entry which is preliminary data.</text>
</comment>
<keyword evidence="4" id="KW-1185">Reference proteome</keyword>
<evidence type="ECO:0000256" key="1">
    <source>
        <dbReference type="ARBA" id="ARBA00022801"/>
    </source>
</evidence>
<dbReference type="InterPro" id="IPR029058">
    <property type="entry name" value="AB_hydrolase_fold"/>
</dbReference>
<dbReference type="InterPro" id="IPR000073">
    <property type="entry name" value="AB_hydrolase_1"/>
</dbReference>
<dbReference type="GO" id="GO:0016020">
    <property type="term" value="C:membrane"/>
    <property type="evidence" value="ECO:0007669"/>
    <property type="project" value="TreeGrafter"/>
</dbReference>
<gene>
    <name evidence="3" type="ORF">B0J11DRAFT_500001</name>
</gene>
<dbReference type="Proteomes" id="UP000700596">
    <property type="component" value="Unassembled WGS sequence"/>
</dbReference>
<proteinExistence type="predicted"/>
<name>A0A9P9I627_9PLEO</name>
<dbReference type="PANTHER" id="PTHR43798:SF31">
    <property type="entry name" value="AB HYDROLASE SUPERFAMILY PROTEIN YCLE"/>
    <property type="match status" value="1"/>
</dbReference>
<keyword evidence="1 3" id="KW-0378">Hydrolase</keyword>
<dbReference type="OrthoDB" id="2498029at2759"/>
<dbReference type="PANTHER" id="PTHR43798">
    <property type="entry name" value="MONOACYLGLYCEROL LIPASE"/>
    <property type="match status" value="1"/>
</dbReference>
<dbReference type="PRINTS" id="PR00111">
    <property type="entry name" value="ABHYDROLASE"/>
</dbReference>
<feature type="domain" description="AB hydrolase-1" evidence="2">
    <location>
        <begin position="31"/>
        <end position="266"/>
    </location>
</feature>
<dbReference type="Pfam" id="PF00561">
    <property type="entry name" value="Abhydrolase_1"/>
    <property type="match status" value="1"/>
</dbReference>
<organism evidence="3 4">
    <name type="scientific">Dendryphion nanum</name>
    <dbReference type="NCBI Taxonomy" id="256645"/>
    <lineage>
        <taxon>Eukaryota</taxon>
        <taxon>Fungi</taxon>
        <taxon>Dikarya</taxon>
        <taxon>Ascomycota</taxon>
        <taxon>Pezizomycotina</taxon>
        <taxon>Dothideomycetes</taxon>
        <taxon>Pleosporomycetidae</taxon>
        <taxon>Pleosporales</taxon>
        <taxon>Torulaceae</taxon>
        <taxon>Dendryphion</taxon>
    </lineage>
</organism>
<dbReference type="SUPFAM" id="SSF53474">
    <property type="entry name" value="alpha/beta-Hydrolases"/>
    <property type="match status" value="1"/>
</dbReference>
<evidence type="ECO:0000259" key="2">
    <source>
        <dbReference type="Pfam" id="PF00561"/>
    </source>
</evidence>